<protein>
    <recommendedName>
        <fullName evidence="5">Smr domain-containing protein</fullName>
    </recommendedName>
</protein>
<dbReference type="FunFam" id="1.25.40.10:FF:000556">
    <property type="entry name" value="Pentatricopeptide repeat-containing protein, chloroplastic"/>
    <property type="match status" value="1"/>
</dbReference>
<evidence type="ECO:0000256" key="4">
    <source>
        <dbReference type="SAM" id="MobiDB-lite"/>
    </source>
</evidence>
<dbReference type="InterPro" id="IPR002625">
    <property type="entry name" value="Smr_dom"/>
</dbReference>
<dbReference type="SMART" id="SM00463">
    <property type="entry name" value="SMR"/>
    <property type="match status" value="1"/>
</dbReference>
<dbReference type="AlphaFoldDB" id="A0A2N9IQJ6"/>
<evidence type="ECO:0000313" key="6">
    <source>
        <dbReference type="EMBL" id="SPD26635.1"/>
    </source>
</evidence>
<name>A0A2N9IQJ6_FAGSY</name>
<dbReference type="InterPro" id="IPR002885">
    <property type="entry name" value="PPR_rpt"/>
</dbReference>
<dbReference type="PROSITE" id="PS50828">
    <property type="entry name" value="SMR"/>
    <property type="match status" value="1"/>
</dbReference>
<reference evidence="6" key="1">
    <citation type="submission" date="2018-02" db="EMBL/GenBank/DDBJ databases">
        <authorList>
            <person name="Cohen D.B."/>
            <person name="Kent A.D."/>
        </authorList>
    </citation>
    <scope>NUCLEOTIDE SEQUENCE</scope>
</reference>
<feature type="repeat" description="PPR" evidence="3">
    <location>
        <begin position="448"/>
        <end position="482"/>
    </location>
</feature>
<feature type="repeat" description="PPR" evidence="3">
    <location>
        <begin position="308"/>
        <end position="342"/>
    </location>
</feature>
<keyword evidence="2" id="KW-0677">Repeat</keyword>
<evidence type="ECO:0000259" key="5">
    <source>
        <dbReference type="PROSITE" id="PS50828"/>
    </source>
</evidence>
<comment type="similarity">
    <text evidence="1">Belongs to the PPR family. P subfamily.</text>
</comment>
<dbReference type="Pfam" id="PF13812">
    <property type="entry name" value="PPR_3"/>
    <property type="match status" value="2"/>
</dbReference>
<dbReference type="FunFam" id="1.25.40.10:FF:000581">
    <property type="entry name" value="Pentatricopeptide repeat-containing protein, chloroplastic"/>
    <property type="match status" value="1"/>
</dbReference>
<dbReference type="Pfam" id="PF13041">
    <property type="entry name" value="PPR_2"/>
    <property type="match status" value="3"/>
</dbReference>
<dbReference type="InterPro" id="IPR036063">
    <property type="entry name" value="Smr_dom_sf"/>
</dbReference>
<feature type="repeat" description="PPR" evidence="3">
    <location>
        <begin position="483"/>
        <end position="517"/>
    </location>
</feature>
<feature type="repeat" description="PPR" evidence="3">
    <location>
        <begin position="662"/>
        <end position="696"/>
    </location>
</feature>
<feature type="domain" description="Smr" evidence="5">
    <location>
        <begin position="772"/>
        <end position="861"/>
    </location>
</feature>
<feature type="compositionally biased region" description="Low complexity" evidence="4">
    <location>
        <begin position="75"/>
        <end position="86"/>
    </location>
</feature>
<organism evidence="6">
    <name type="scientific">Fagus sylvatica</name>
    <name type="common">Beechnut</name>
    <dbReference type="NCBI Taxonomy" id="28930"/>
    <lineage>
        <taxon>Eukaryota</taxon>
        <taxon>Viridiplantae</taxon>
        <taxon>Streptophyta</taxon>
        <taxon>Embryophyta</taxon>
        <taxon>Tracheophyta</taxon>
        <taxon>Spermatophyta</taxon>
        <taxon>Magnoliopsida</taxon>
        <taxon>eudicotyledons</taxon>
        <taxon>Gunneridae</taxon>
        <taxon>Pentapetalae</taxon>
        <taxon>rosids</taxon>
        <taxon>fabids</taxon>
        <taxon>Fagales</taxon>
        <taxon>Fagaceae</taxon>
        <taxon>Fagus</taxon>
    </lineage>
</organism>
<dbReference type="Gene3D" id="1.25.40.10">
    <property type="entry name" value="Tetratricopeptide repeat domain"/>
    <property type="match status" value="5"/>
</dbReference>
<dbReference type="InterPro" id="IPR011990">
    <property type="entry name" value="TPR-like_helical_dom_sf"/>
</dbReference>
<feature type="repeat" description="PPR" evidence="3">
    <location>
        <begin position="518"/>
        <end position="552"/>
    </location>
</feature>
<accession>A0A2N9IQJ6</accession>
<gene>
    <name evidence="6" type="ORF">FSB_LOCUS54517</name>
</gene>
<sequence>MASTPPQCSITATKPYQNHQYPQNHHHHHPHKNQGQTHHQNRRYWANTTNTKVSLSKPLPLPLPSSRNAPNHCATTTTTSTSSSSTQNPSFHSLCTQKSELSADFSGRRSTRFVSKMHLGRPKASLGSRHTSLAEEALLHLIQLGKNDAKGLENVLLNFESRLCGSDDYNFLLRELGNRGECSKAIRCFGFAVRRERRKNEQGKLASSMISILGRLGRVELAREIFETARNEGYGNTVYAYSALISAYGRSGYCNEAIKVFELMKNLGLFPNLVTYNAVIDACGKGGVEFKRVVEIFDEMLGNGVQPDRITYNSLLAVCSRGGLWEAARNLFGEMVERGIDQDIFTYNTLLDAVCKGGQMDLAYVIMSEMPVKKILPNVVTYSTMVDGYAKAGRLEEALGLFNEMKYLAIALDRVSYNTLLSIYAKLGRFEEALNVCREMENCGIKKDVVTYNALLGGYGKQAKYDEVRRIFEGMKAEHVFPNLLTYSTLIDVFSKGGLYREAMEVFREFKQRGLKADVVLYSALIDSLCKNGLVESAVSLLDEMTREGIRPNVVTYNSIIDAFGRSAVAECPVETAAGAEEWHIESSSLMVIEDATDLDSSKKDSTELEVVNREDNQIMKMFGQLAAEKAGHIKKEKRVRQEIVCILGVFQKMHELEIKPNVVTFSAILNACSRCNSFEDASMLLEELRLFDNQVYGVAHGLLMGYRENVWVQAQSLFDEVKLMDSSTASAFYNALTDMLWHFGQKKGAQLVVLEGKRRNVWESVWSDSCLDLHLMSSGAARAMVHAWLLNIRSVVFEGRELPKLLSILTGWGKHSKVVGDGTLRRAIEALLAGMGAPFRVAKCNIGRFISTGSVVAAWLKESGTLKVLVLHDDRIHPEGPTLDQIANLQALPL</sequence>
<dbReference type="SUPFAM" id="SSF160443">
    <property type="entry name" value="SMR domain-like"/>
    <property type="match status" value="1"/>
</dbReference>
<dbReference type="Gene3D" id="3.30.1370.110">
    <property type="match status" value="1"/>
</dbReference>
<feature type="repeat" description="PPR" evidence="3">
    <location>
        <begin position="413"/>
        <end position="447"/>
    </location>
</feature>
<feature type="repeat" description="PPR" evidence="3">
    <location>
        <begin position="343"/>
        <end position="377"/>
    </location>
</feature>
<feature type="repeat" description="PPR" evidence="3">
    <location>
        <begin position="237"/>
        <end position="271"/>
    </location>
</feature>
<dbReference type="Pfam" id="PF01535">
    <property type="entry name" value="PPR"/>
    <property type="match status" value="2"/>
</dbReference>
<dbReference type="PROSITE" id="PS51375">
    <property type="entry name" value="PPR"/>
    <property type="match status" value="10"/>
</dbReference>
<feature type="repeat" description="PPR" evidence="3">
    <location>
        <begin position="272"/>
        <end position="307"/>
    </location>
</feature>
<feature type="repeat" description="PPR" evidence="3">
    <location>
        <begin position="378"/>
        <end position="412"/>
    </location>
</feature>
<dbReference type="FunFam" id="1.25.40.10:FF:000980">
    <property type="entry name" value="Pentatricopeptide repeat-containing protein, chloroplastic"/>
    <property type="match status" value="1"/>
</dbReference>
<feature type="compositionally biased region" description="Polar residues" evidence="4">
    <location>
        <begin position="1"/>
        <end position="14"/>
    </location>
</feature>
<dbReference type="EMBL" id="OIVN01006160">
    <property type="protein sequence ID" value="SPD26635.1"/>
    <property type="molecule type" value="Genomic_DNA"/>
</dbReference>
<proteinExistence type="inferred from homology"/>
<evidence type="ECO:0000256" key="2">
    <source>
        <dbReference type="ARBA" id="ARBA00022737"/>
    </source>
</evidence>
<dbReference type="NCBIfam" id="TIGR00756">
    <property type="entry name" value="PPR"/>
    <property type="match status" value="9"/>
</dbReference>
<dbReference type="PANTHER" id="PTHR47447">
    <property type="entry name" value="OS03G0856100 PROTEIN"/>
    <property type="match status" value="1"/>
</dbReference>
<feature type="region of interest" description="Disordered" evidence="4">
    <location>
        <begin position="1"/>
        <end position="40"/>
    </location>
</feature>
<dbReference type="SUPFAM" id="SSF81901">
    <property type="entry name" value="HCP-like"/>
    <property type="match status" value="1"/>
</dbReference>
<dbReference type="PANTHER" id="PTHR47447:SF29">
    <property type="entry name" value="PPR CONTAINING PLANT PROTEIN"/>
    <property type="match status" value="1"/>
</dbReference>
<feature type="region of interest" description="Disordered" evidence="4">
    <location>
        <begin position="53"/>
        <end position="92"/>
    </location>
</feature>
<evidence type="ECO:0000256" key="3">
    <source>
        <dbReference type="PROSITE-ProRule" id="PRU00708"/>
    </source>
</evidence>
<evidence type="ECO:0000256" key="1">
    <source>
        <dbReference type="ARBA" id="ARBA00007626"/>
    </source>
</evidence>